<dbReference type="Gene3D" id="3.40.50.300">
    <property type="entry name" value="P-loop containing nucleotide triphosphate hydrolases"/>
    <property type="match status" value="2"/>
</dbReference>
<dbReference type="GO" id="GO:0005524">
    <property type="term" value="F:ATP binding"/>
    <property type="evidence" value="ECO:0007669"/>
    <property type="project" value="UniProtKB-KW"/>
</dbReference>
<dbReference type="PANTHER" id="PTHR21529">
    <property type="entry name" value="MAMMARY TURMOR VIRUS RECEPTOR HOMOLOG 1, 2 MTVR1, 2"/>
    <property type="match status" value="1"/>
</dbReference>
<dbReference type="Gene3D" id="1.25.40.10">
    <property type="entry name" value="Tetratricopeptide repeat domain"/>
    <property type="match status" value="1"/>
</dbReference>
<dbReference type="GO" id="GO:0004386">
    <property type="term" value="F:helicase activity"/>
    <property type="evidence" value="ECO:0007669"/>
    <property type="project" value="UniProtKB-KW"/>
</dbReference>
<dbReference type="InterPro" id="IPR039904">
    <property type="entry name" value="TRANK1"/>
</dbReference>
<dbReference type="OrthoDB" id="3156807at2759"/>
<evidence type="ECO:0000313" key="2">
    <source>
        <dbReference type="Proteomes" id="UP000789759"/>
    </source>
</evidence>
<dbReference type="SUPFAM" id="SSF48452">
    <property type="entry name" value="TPR-like"/>
    <property type="match status" value="1"/>
</dbReference>
<comment type="caution">
    <text evidence="1">The sequence shown here is derived from an EMBL/GenBank/DDBJ whole genome shotgun (WGS) entry which is preliminary data.</text>
</comment>
<dbReference type="GO" id="GO:0016787">
    <property type="term" value="F:hydrolase activity"/>
    <property type="evidence" value="ECO:0007669"/>
    <property type="project" value="UniProtKB-KW"/>
</dbReference>
<dbReference type="PANTHER" id="PTHR21529:SF4">
    <property type="entry name" value="TPR AND ANKYRIN REPEAT-CONTAINING PROTEIN 1"/>
    <property type="match status" value="1"/>
</dbReference>
<dbReference type="InterPro" id="IPR027417">
    <property type="entry name" value="P-loop_NTPase"/>
</dbReference>
<reference evidence="1" key="1">
    <citation type="submission" date="2021-06" db="EMBL/GenBank/DDBJ databases">
        <authorList>
            <person name="Kallberg Y."/>
            <person name="Tangrot J."/>
            <person name="Rosling A."/>
        </authorList>
    </citation>
    <scope>NUCLEOTIDE SEQUENCE</scope>
    <source>
        <strain evidence="1">FL966</strain>
    </source>
</reference>
<dbReference type="SUPFAM" id="SSF52540">
    <property type="entry name" value="P-loop containing nucleoside triphosphate hydrolases"/>
    <property type="match status" value="1"/>
</dbReference>
<accession>A0A9N9B735</accession>
<dbReference type="EMBL" id="CAJVQA010002711">
    <property type="protein sequence ID" value="CAG8555633.1"/>
    <property type="molecule type" value="Genomic_DNA"/>
</dbReference>
<gene>
    <name evidence="1" type="ORF">CPELLU_LOCUS4963</name>
</gene>
<organism evidence="1 2">
    <name type="scientific">Cetraspora pellucida</name>
    <dbReference type="NCBI Taxonomy" id="1433469"/>
    <lineage>
        <taxon>Eukaryota</taxon>
        <taxon>Fungi</taxon>
        <taxon>Fungi incertae sedis</taxon>
        <taxon>Mucoromycota</taxon>
        <taxon>Glomeromycotina</taxon>
        <taxon>Glomeromycetes</taxon>
        <taxon>Diversisporales</taxon>
        <taxon>Gigasporaceae</taxon>
        <taxon>Cetraspora</taxon>
    </lineage>
</organism>
<keyword evidence="2" id="KW-1185">Reference proteome</keyword>
<dbReference type="InterPro" id="IPR011990">
    <property type="entry name" value="TPR-like_helical_dom_sf"/>
</dbReference>
<name>A0A9N9B735_9GLOM</name>
<dbReference type="Proteomes" id="UP000789759">
    <property type="component" value="Unassembled WGS sequence"/>
</dbReference>
<proteinExistence type="predicted"/>
<evidence type="ECO:0000313" key="1">
    <source>
        <dbReference type="EMBL" id="CAG8555633.1"/>
    </source>
</evidence>
<sequence length="2317" mass="270246">MLLNHVSNANNKLLIELFEGLTGSESNDKEAQDFLVTRCLNASSQELKEFFDELLEFLCQYPDIYIPTLNTYLSYLYEHYSCNSMLSDFTSMLITIVMIENLNYSDNAEFRELFHLCVELLWKVSNNKTAIQTTKRVFDEILDTHGVFGIWISDKSGRHCIKRILFSFNMIKIIDRDKAIKAVDMVTFLVENCSDHNNDTSQLPEKLSEYKACTALLKTLTRYQNAERDALFDAKKNSFLPKLQDMIKLEKSDPEIRNLDEGYNTFKSVMTTKNLSLSIQDKQNFDILGMEAPRKLSELISFLRVLEERKINLFKVLIEFLPCESCHRQALVYFSPEKYSSLANENGSADIDYNSILSERRLPFEFSDNDKLGDWDVLLSEDAINDMRNLESPQMIKAVMKKFGHISSGKWDQYELRNKVADCSSVDVYEMELPDHKGLKILWQVDCRFSSRSCSLAQVVKIWTVTTSQEQIREMLENLRIVHQVYTMEHIQLCKTNKNQDGVILPKTFGSEKLKSTNDRLHDHQVDDERLIKVHQMLVTNKFIPLSKNLFKSIVLGGSGFTFQVSEDEYEIIRHPTSAIIIGRSGTGKTTCIVFRQIASYLMKSSQKLYKNPSLNTNVIEENIFNKRQIFITVSPTLCARVKQYFDRLRESAILAEKKMSFTQYYEYTKKKEEESINNNQSDNSMLEEDDEMKALGNIPNSFPQLTDEHFPLFITHEKFSQMLEGTYEIDVNKLWKTKQEFNTNNIDEDEEYNPKSTLVDTSEKSWAHFITFDLFVKKYWDRFSDYYRRKLDPALVYAEFSIIKGSNPKDGHLSREEYLSINTKRYPIFYDRDEIYNLFERYERMKTLNYDYDSIDRTRAILRCVKKKALGGPHIHEVYIDECQDNQIVDFSLIFKLFNRADGIFLAGDTAQCIARGSSFRFQSVFSLMYEWELDRSQNNPNWNGSLKPKRFELNTNYRSHNGILGIASSVIDLIQHFFPDSIDKLPRECGEVGGPRPLIFKGFQDKTSVFKCFSVSEKPGDIIEFGANQVIIVRNEEAKKRLEESIGKVGLILTIFEAKGMEFNDVLLYDFFTDSPAGQKWRLILSAIEGYSGGMQTLSYEKHYILSSELKHLYVAVTRAREHIWIFDRNPDLGEPIWKYWNHYGLVRTKNDGDPLPNLAKKSNLHEWNEMGKHFFERRQYEQAIFCFEKSENEEGRKLANAYLLRQVARDSILDSDNNTVKLNFIEAANSFKKCSRPIQAAACYQDIEMHKEAGDIYYQWDIFESAAECYVKCKEWQKAGECYEKAKKYADAVTAYKNGGYYNTVVDLMQRQKIDDKTFRRISRLVNIHYRRGNDKEMCEKALHIIPSQEERIELLADHAPEELLKVYEKNKQFRAAGEFLRSRGDLEKAALMFNRSANNKDIIESLVCVLYPCRMKILKNMKCMNLNTSEELCKFLRQANDIMKSKSSKALKESKEFKILEEEIQLYSAYLNNDLNRISKCIQAFQKYKATVSEFRAINIWLQTPKAKIQIVYWNERLQHLLRLCELAFLFIAPPNNNTTNIEKICKGMEAFFLIGEVDDRKSKRKIPSDSPLLDFINGAHYRSKDETHYKNNVGSSAEVMNDQHIYDINDVHQAISQFLASYIFELLEDADHAGRAIPDIDSKICYEFASSGKCFAAAYKHHKCQDSHIKPTPTFLYNHLLLICLQYSVMRKLLTLYHRRLLKEDQSISVRSRQRYWAEKLVDHLFRYQSPQTSCPEISYLVIRNNLNSIYGGFINLAHKVWLKYKFKNGTKVGVFKNGRDFGVMLKCMFVFQQLRDKLSIEKLYFELKGLRCNMKGPYDHNSFYDPLIGFEYDQQRRYDVSVGLHLSWFFFDLHSNNVVSAIYHAIVFIRYAIDHIHHVYLMKTPGSLDDFTSLIEFMTALIFTANPKTCDFCLPRSYLVNYFYAFNMRPLLPSQNNRNVYSASGYQNALRDSIDLFEQLLYKLDFTKNYHSPSILRLLRLLILIGWNEYVFTFKIGELFKKLSHSISNHSERVSEKIKKYLKERQNLQLAKILINDLSETDCDSLVVVYYKREGISRFADLEKHGAKILKYNSGEEFRSSLWKIVSPIAIEGKAAVEASFSCNEVKKDEQNEFSEDNPESAAEIQAWFQKIIDSPDSDDKAKKIQKWYRSILNRSRKYPRNKTLDKIYHKVYIDITKFCNDLSHWETAIKLKGKKVVRKYIMLLKGYAVDSIVKLDKMQNEMDIIKNKFKKIIQSKTSDDETLESCINLEDDLKSTHYGDVKGALESLSTTENAAQHKEADIEWLETELQKTNDIIYNVSDWIDECKAII</sequence>
<protein>
    <submittedName>
        <fullName evidence="1">6929_t:CDS:1</fullName>
    </submittedName>
</protein>